<reference evidence="1" key="1">
    <citation type="submission" date="2020-07" db="EMBL/GenBank/DDBJ databases">
        <title>Huge and variable diversity of episymbiotic CPR bacteria and DPANN archaea in groundwater ecosystems.</title>
        <authorList>
            <person name="He C.Y."/>
            <person name="Keren R."/>
            <person name="Whittaker M."/>
            <person name="Farag I.F."/>
            <person name="Doudna J."/>
            <person name="Cate J.H.D."/>
            <person name="Banfield J.F."/>
        </authorList>
    </citation>
    <scope>NUCLEOTIDE SEQUENCE</scope>
    <source>
        <strain evidence="1">NC_groundwater_1664_Pr3_B-0.1um_52_9</strain>
    </source>
</reference>
<accession>A0A9D6UYP7</accession>
<dbReference type="EMBL" id="JACRDE010000148">
    <property type="protein sequence ID" value="MBI5248841.1"/>
    <property type="molecule type" value="Genomic_DNA"/>
</dbReference>
<protein>
    <recommendedName>
        <fullName evidence="3">Transposase IS4-like domain-containing protein</fullName>
    </recommendedName>
</protein>
<dbReference type="AlphaFoldDB" id="A0A9D6UYP7"/>
<dbReference type="InterPro" id="IPR012337">
    <property type="entry name" value="RNaseH-like_sf"/>
</dbReference>
<evidence type="ECO:0000313" key="2">
    <source>
        <dbReference type="Proteomes" id="UP000807825"/>
    </source>
</evidence>
<comment type="caution">
    <text evidence="1">The sequence shown here is derived from an EMBL/GenBank/DDBJ whole genome shotgun (WGS) entry which is preliminary data.</text>
</comment>
<dbReference type="SUPFAM" id="SSF53098">
    <property type="entry name" value="Ribonuclease H-like"/>
    <property type="match status" value="1"/>
</dbReference>
<gene>
    <name evidence="1" type="ORF">HY912_05045</name>
</gene>
<sequence length="138" mass="16334">MFFDTDIQAKPQQIIERYSARWSIEVTNRETKQLLGAAGPQCRREQAVMRTPLFAYWSYSFVVLWFVRQFTTTKKLVADPAPWYRKRRNYTFSDMLAAARRSHFARAISSEARDINELTKIITPRYTLDFKQTKIAKL</sequence>
<name>A0A9D6UYP7_9BACT</name>
<proteinExistence type="predicted"/>
<organism evidence="1 2">
    <name type="scientific">Desulfomonile tiedjei</name>
    <dbReference type="NCBI Taxonomy" id="2358"/>
    <lineage>
        <taxon>Bacteria</taxon>
        <taxon>Pseudomonadati</taxon>
        <taxon>Thermodesulfobacteriota</taxon>
        <taxon>Desulfomonilia</taxon>
        <taxon>Desulfomonilales</taxon>
        <taxon>Desulfomonilaceae</taxon>
        <taxon>Desulfomonile</taxon>
    </lineage>
</organism>
<evidence type="ECO:0008006" key="3">
    <source>
        <dbReference type="Google" id="ProtNLM"/>
    </source>
</evidence>
<evidence type="ECO:0000313" key="1">
    <source>
        <dbReference type="EMBL" id="MBI5248841.1"/>
    </source>
</evidence>
<dbReference type="Proteomes" id="UP000807825">
    <property type="component" value="Unassembled WGS sequence"/>
</dbReference>